<dbReference type="InterPro" id="IPR035418">
    <property type="entry name" value="AraC-bd_2"/>
</dbReference>
<dbReference type="SMART" id="SM00342">
    <property type="entry name" value="HTH_ARAC"/>
    <property type="match status" value="1"/>
</dbReference>
<evidence type="ECO:0000313" key="6">
    <source>
        <dbReference type="Proteomes" id="UP000472335"/>
    </source>
</evidence>
<accession>A0A6G4V245</accession>
<evidence type="ECO:0000313" key="5">
    <source>
        <dbReference type="EMBL" id="NGO08076.1"/>
    </source>
</evidence>
<keyword evidence="3" id="KW-0804">Transcription</keyword>
<protein>
    <submittedName>
        <fullName evidence="5">Helix-turn-helix domain-containing protein</fullName>
    </submittedName>
</protein>
<keyword evidence="2" id="KW-0238">DNA-binding</keyword>
<dbReference type="PANTHER" id="PTHR46796">
    <property type="entry name" value="HTH-TYPE TRANSCRIPTIONAL ACTIVATOR RHAS-RELATED"/>
    <property type="match status" value="1"/>
</dbReference>
<evidence type="ECO:0000259" key="4">
    <source>
        <dbReference type="PROSITE" id="PS01124"/>
    </source>
</evidence>
<dbReference type="GO" id="GO:0043565">
    <property type="term" value="F:sequence-specific DNA binding"/>
    <property type="evidence" value="ECO:0007669"/>
    <property type="project" value="InterPro"/>
</dbReference>
<dbReference type="AlphaFoldDB" id="A0A6G4V245"/>
<evidence type="ECO:0000256" key="3">
    <source>
        <dbReference type="ARBA" id="ARBA00023163"/>
    </source>
</evidence>
<keyword evidence="1" id="KW-0805">Transcription regulation</keyword>
<evidence type="ECO:0000256" key="1">
    <source>
        <dbReference type="ARBA" id="ARBA00023015"/>
    </source>
</evidence>
<feature type="domain" description="HTH araC/xylS-type" evidence="4">
    <location>
        <begin position="202"/>
        <end position="303"/>
    </location>
</feature>
<keyword evidence="6" id="KW-1185">Reference proteome</keyword>
<reference evidence="5 6" key="1">
    <citation type="submission" date="2020-02" db="EMBL/GenBank/DDBJ databases">
        <title>Whole-genome analyses of novel actinobacteria.</title>
        <authorList>
            <person name="Sahin N."/>
            <person name="Gencbay T."/>
        </authorList>
    </citation>
    <scope>NUCLEOTIDE SEQUENCE [LARGE SCALE GENOMIC DNA]</scope>
    <source>
        <strain evidence="5 6">HC44</strain>
    </source>
</reference>
<dbReference type="Proteomes" id="UP000472335">
    <property type="component" value="Unassembled WGS sequence"/>
</dbReference>
<dbReference type="InterPro" id="IPR018060">
    <property type="entry name" value="HTH_AraC"/>
</dbReference>
<dbReference type="RefSeq" id="WP_165257298.1">
    <property type="nucleotide sequence ID" value="NZ_JAAKZY010000024.1"/>
</dbReference>
<organism evidence="5 6">
    <name type="scientific">Streptomyces scabichelini</name>
    <dbReference type="NCBI Taxonomy" id="2711217"/>
    <lineage>
        <taxon>Bacteria</taxon>
        <taxon>Bacillati</taxon>
        <taxon>Actinomycetota</taxon>
        <taxon>Actinomycetes</taxon>
        <taxon>Kitasatosporales</taxon>
        <taxon>Streptomycetaceae</taxon>
        <taxon>Streptomyces</taxon>
    </lineage>
</organism>
<dbReference type="Gene3D" id="1.10.10.60">
    <property type="entry name" value="Homeodomain-like"/>
    <property type="match status" value="1"/>
</dbReference>
<dbReference type="PANTHER" id="PTHR46796:SF6">
    <property type="entry name" value="ARAC SUBFAMILY"/>
    <property type="match status" value="1"/>
</dbReference>
<evidence type="ECO:0000256" key="2">
    <source>
        <dbReference type="ARBA" id="ARBA00023125"/>
    </source>
</evidence>
<dbReference type="GO" id="GO:0003700">
    <property type="term" value="F:DNA-binding transcription factor activity"/>
    <property type="evidence" value="ECO:0007669"/>
    <property type="project" value="InterPro"/>
</dbReference>
<gene>
    <name evidence="5" type="ORF">G5C60_10540</name>
</gene>
<dbReference type="Pfam" id="PF14525">
    <property type="entry name" value="AraC_binding_2"/>
    <property type="match status" value="1"/>
</dbReference>
<comment type="caution">
    <text evidence="5">The sequence shown here is derived from an EMBL/GenBank/DDBJ whole genome shotgun (WGS) entry which is preliminary data.</text>
</comment>
<dbReference type="PROSITE" id="PS01124">
    <property type="entry name" value="HTH_ARAC_FAMILY_2"/>
    <property type="match status" value="1"/>
</dbReference>
<dbReference type="EMBL" id="JAAKZY010000024">
    <property type="protein sequence ID" value="NGO08076.1"/>
    <property type="molecule type" value="Genomic_DNA"/>
</dbReference>
<sequence>MRRNDYEGIDEFEAAASESFVPLRIRVPAEGGLHASLGGVVVNGVLISRIVSTPCKVRRDVREIGSGDRELVKIALHRRGRAGVEQNGRRGSLQPGDLVAYDTTRPYELRYWDDFDTFVIGIPRSRLGLNAELIGRRCASPLSAGPGVGQVVSSCITGLGGNLEEVSPAAAVHLADALISLIISAFTDAVPSDTGATSDLADRILAYCLANLADPALSVASVARRHGISVRYLQKLLNQRDMSLAAWIRRERLHRIHRDLSSPSLTNRTTVEIAARWGILDPTHLSRALKAEFGRTAQEIRRAARE</sequence>
<name>A0A6G4V245_9ACTN</name>
<dbReference type="Pfam" id="PF12833">
    <property type="entry name" value="HTH_18"/>
    <property type="match status" value="1"/>
</dbReference>
<proteinExistence type="predicted"/>
<dbReference type="InterPro" id="IPR050204">
    <property type="entry name" value="AraC_XylS_family_regulators"/>
</dbReference>